<proteinExistence type="predicted"/>
<evidence type="ECO:0000256" key="1">
    <source>
        <dbReference type="SAM" id="MobiDB-lite"/>
    </source>
</evidence>
<protein>
    <submittedName>
        <fullName evidence="2">Uncharacterized protein</fullName>
    </submittedName>
</protein>
<evidence type="ECO:0000313" key="2">
    <source>
        <dbReference type="EMBL" id="CDX61444.1"/>
    </source>
</evidence>
<dbReference type="AlphaFoldDB" id="A0A090GBK8"/>
<reference evidence="2 3" key="1">
    <citation type="submission" date="2014-08" db="EMBL/GenBank/DDBJ databases">
        <authorList>
            <person name="Moulin Lionel"/>
        </authorList>
    </citation>
    <scope>NUCLEOTIDE SEQUENCE [LARGE SCALE GENOMIC DNA]</scope>
</reference>
<dbReference type="EMBL" id="CCNE01000056">
    <property type="protein sequence ID" value="CDX61444.1"/>
    <property type="molecule type" value="Genomic_DNA"/>
</dbReference>
<name>A0A090GBK8_MESPL</name>
<gene>
    <name evidence="2" type="ORF">MPL3365_60165</name>
</gene>
<feature type="region of interest" description="Disordered" evidence="1">
    <location>
        <begin position="40"/>
        <end position="63"/>
    </location>
</feature>
<organism evidence="2 3">
    <name type="scientific">Mesorhizobium plurifarium</name>
    <dbReference type="NCBI Taxonomy" id="69974"/>
    <lineage>
        <taxon>Bacteria</taxon>
        <taxon>Pseudomonadati</taxon>
        <taxon>Pseudomonadota</taxon>
        <taxon>Alphaproteobacteria</taxon>
        <taxon>Hyphomicrobiales</taxon>
        <taxon>Phyllobacteriaceae</taxon>
        <taxon>Mesorhizobium</taxon>
    </lineage>
</organism>
<evidence type="ECO:0000313" key="3">
    <source>
        <dbReference type="Proteomes" id="UP000046122"/>
    </source>
</evidence>
<accession>A0A090GBK8</accession>
<feature type="compositionally biased region" description="Basic residues" evidence="1">
    <location>
        <begin position="54"/>
        <end position="63"/>
    </location>
</feature>
<feature type="compositionally biased region" description="Basic and acidic residues" evidence="1">
    <location>
        <begin position="40"/>
        <end position="52"/>
    </location>
</feature>
<sequence length="74" mass="8617">MPQKIAPDLMQSDGIADGVRASPNIHWRWRLASAGKRECSRCSGRRRQEMRSKAASRRSRRRVSTWEEIECFRG</sequence>
<dbReference type="Proteomes" id="UP000046122">
    <property type="component" value="Unassembled WGS sequence"/>
</dbReference>